<evidence type="ECO:0000256" key="3">
    <source>
        <dbReference type="ARBA" id="ARBA00022723"/>
    </source>
</evidence>
<dbReference type="GO" id="GO:0051301">
    <property type="term" value="P:cell division"/>
    <property type="evidence" value="ECO:0007669"/>
    <property type="project" value="UniProtKB-KW"/>
</dbReference>
<dbReference type="InterPro" id="IPR016193">
    <property type="entry name" value="Cytidine_deaminase-like"/>
</dbReference>
<dbReference type="GO" id="GO:0006220">
    <property type="term" value="P:pyrimidine nucleotide metabolic process"/>
    <property type="evidence" value="ECO:0007669"/>
    <property type="project" value="InterPro"/>
</dbReference>
<dbReference type="PROSITE" id="PS51747">
    <property type="entry name" value="CYT_DCMP_DEAMINASES_2"/>
    <property type="match status" value="1"/>
</dbReference>
<evidence type="ECO:0000313" key="9">
    <source>
        <dbReference type="EMBL" id="OGI64198.1"/>
    </source>
</evidence>
<dbReference type="InterPro" id="IPR002125">
    <property type="entry name" value="CMP_dCMP_dom"/>
</dbReference>
<feature type="binding site" evidence="7">
    <location>
        <position position="120"/>
    </location>
    <ligand>
        <name>Zn(2+)</name>
        <dbReference type="ChEBI" id="CHEBI:29105"/>
        <note>catalytic</note>
    </ligand>
</feature>
<evidence type="ECO:0000313" key="10">
    <source>
        <dbReference type="Proteomes" id="UP000178985"/>
    </source>
</evidence>
<dbReference type="PANTHER" id="PTHR11086:SF18">
    <property type="entry name" value="DEOXYCYTIDYLATE DEAMINASE"/>
    <property type="match status" value="1"/>
</dbReference>
<dbReference type="Gene3D" id="3.40.140.10">
    <property type="entry name" value="Cytidine Deaminase, domain 2"/>
    <property type="match status" value="1"/>
</dbReference>
<proteinExistence type="inferred from homology"/>
<feature type="active site" description="Proton donor" evidence="6">
    <location>
        <position position="91"/>
    </location>
</feature>
<keyword evidence="9" id="KW-0131">Cell cycle</keyword>
<accession>A0A1F6V3K5</accession>
<dbReference type="GO" id="GO:0008270">
    <property type="term" value="F:zinc ion binding"/>
    <property type="evidence" value="ECO:0007669"/>
    <property type="project" value="InterPro"/>
</dbReference>
<evidence type="ECO:0000256" key="6">
    <source>
        <dbReference type="PIRSR" id="PIRSR006019-1"/>
    </source>
</evidence>
<feature type="binding site" evidence="7">
    <location>
        <position position="117"/>
    </location>
    <ligand>
        <name>Zn(2+)</name>
        <dbReference type="ChEBI" id="CHEBI:29105"/>
        <note>catalytic</note>
    </ligand>
</feature>
<reference evidence="9 10" key="1">
    <citation type="journal article" date="2016" name="Nat. Commun.">
        <title>Thousands of microbial genomes shed light on interconnected biogeochemical processes in an aquifer system.</title>
        <authorList>
            <person name="Anantharaman K."/>
            <person name="Brown C.T."/>
            <person name="Hug L.A."/>
            <person name="Sharon I."/>
            <person name="Castelle C.J."/>
            <person name="Probst A.J."/>
            <person name="Thomas B.C."/>
            <person name="Singh A."/>
            <person name="Wilkins M.J."/>
            <person name="Karaoz U."/>
            <person name="Brodie E.L."/>
            <person name="Williams K.H."/>
            <person name="Hubbard S.S."/>
            <person name="Banfield J.F."/>
        </authorList>
    </citation>
    <scope>NUCLEOTIDE SEQUENCE [LARGE SCALE GENOMIC DNA]</scope>
</reference>
<dbReference type="AlphaFoldDB" id="A0A1F6V3K5"/>
<gene>
    <name evidence="9" type="ORF">A2733_03010</name>
</gene>
<dbReference type="GO" id="GO:0004132">
    <property type="term" value="F:dCMP deaminase activity"/>
    <property type="evidence" value="ECO:0007669"/>
    <property type="project" value="InterPro"/>
</dbReference>
<keyword evidence="9" id="KW-0132">Cell division</keyword>
<dbReference type="PIRSF" id="PIRSF006019">
    <property type="entry name" value="dCMP_deaminase"/>
    <property type="match status" value="1"/>
</dbReference>
<evidence type="ECO:0000256" key="2">
    <source>
        <dbReference type="ARBA" id="ARBA00006576"/>
    </source>
</evidence>
<dbReference type="GO" id="GO:0005737">
    <property type="term" value="C:cytoplasm"/>
    <property type="evidence" value="ECO:0007669"/>
    <property type="project" value="TreeGrafter"/>
</dbReference>
<dbReference type="EMBL" id="MFTO01000005">
    <property type="protein sequence ID" value="OGI64198.1"/>
    <property type="molecule type" value="Genomic_DNA"/>
</dbReference>
<comment type="caution">
    <text evidence="9">The sequence shown here is derived from an EMBL/GenBank/DDBJ whole genome shotgun (WGS) entry which is preliminary data.</text>
</comment>
<dbReference type="SUPFAM" id="SSF53927">
    <property type="entry name" value="Cytidine deaminase-like"/>
    <property type="match status" value="1"/>
</dbReference>
<dbReference type="Pfam" id="PF00383">
    <property type="entry name" value="dCMP_cyt_deam_1"/>
    <property type="match status" value="1"/>
</dbReference>
<dbReference type="InterPro" id="IPR035105">
    <property type="entry name" value="Deoxycytidylate_deaminase_dom"/>
</dbReference>
<organism evidence="9 10">
    <name type="scientific">Candidatus Nomurabacteria bacterium RIFCSPHIGHO2_01_FULL_40_20</name>
    <dbReference type="NCBI Taxonomy" id="1801738"/>
    <lineage>
        <taxon>Bacteria</taxon>
        <taxon>Candidatus Nomuraibacteriota</taxon>
    </lineage>
</organism>
<comment type="cofactor">
    <cofactor evidence="1 7">
        <name>Zn(2+)</name>
        <dbReference type="ChEBI" id="CHEBI:29105"/>
    </cofactor>
</comment>
<evidence type="ECO:0000256" key="4">
    <source>
        <dbReference type="ARBA" id="ARBA00022801"/>
    </source>
</evidence>
<comment type="similarity">
    <text evidence="2">Belongs to the cytidine and deoxycytidylate deaminase family.</text>
</comment>
<dbReference type="InterPro" id="IPR015517">
    <property type="entry name" value="dCMP_deaminase-rel"/>
</dbReference>
<dbReference type="InterPro" id="IPR016192">
    <property type="entry name" value="APOBEC/CMP_deaminase_Zn-bd"/>
</dbReference>
<keyword evidence="3 7" id="KW-0479">Metal-binding</keyword>
<evidence type="ECO:0000256" key="1">
    <source>
        <dbReference type="ARBA" id="ARBA00001947"/>
    </source>
</evidence>
<dbReference type="InterPro" id="IPR016473">
    <property type="entry name" value="dCMP_deaminase"/>
</dbReference>
<feature type="binding site" evidence="7">
    <location>
        <position position="89"/>
    </location>
    <ligand>
        <name>Zn(2+)</name>
        <dbReference type="ChEBI" id="CHEBI:29105"/>
        <note>catalytic</note>
    </ligand>
</feature>
<sequence>MAKISKNTKDYPRPSWDEYFLEVMYTIGKRSSCDRGRSGCVITKDNRILATGYAGSPIGTKHCDDVGHELQGTLYQDGTKSMHCIRTAHAEQNAIVHAARVGTSLLDSTIYCNMIPCYACAKMIINAGVVKLVSKKDYHASKRTKEIFREAGIKFKIINKEVTKYKDQ</sequence>
<protein>
    <submittedName>
        <fullName evidence="9">Cell division protein DedD</fullName>
    </submittedName>
</protein>
<dbReference type="Proteomes" id="UP000178985">
    <property type="component" value="Unassembled WGS sequence"/>
</dbReference>
<evidence type="ECO:0000256" key="5">
    <source>
        <dbReference type="ARBA" id="ARBA00022833"/>
    </source>
</evidence>
<dbReference type="PANTHER" id="PTHR11086">
    <property type="entry name" value="DEOXYCYTIDYLATE DEAMINASE-RELATED"/>
    <property type="match status" value="1"/>
</dbReference>
<evidence type="ECO:0000259" key="8">
    <source>
        <dbReference type="PROSITE" id="PS51747"/>
    </source>
</evidence>
<evidence type="ECO:0000256" key="7">
    <source>
        <dbReference type="PIRSR" id="PIRSR006019-2"/>
    </source>
</evidence>
<dbReference type="PROSITE" id="PS00903">
    <property type="entry name" value="CYT_DCMP_DEAMINASES_1"/>
    <property type="match status" value="1"/>
</dbReference>
<feature type="domain" description="CMP/dCMP-type deaminase" evidence="8">
    <location>
        <begin position="15"/>
        <end position="155"/>
    </location>
</feature>
<name>A0A1F6V3K5_9BACT</name>
<keyword evidence="4" id="KW-0378">Hydrolase</keyword>
<dbReference type="CDD" id="cd01286">
    <property type="entry name" value="deoxycytidylate_deaminase"/>
    <property type="match status" value="1"/>
</dbReference>
<keyword evidence="5 7" id="KW-0862">Zinc</keyword>